<feature type="compositionally biased region" description="Polar residues" evidence="1">
    <location>
        <begin position="265"/>
        <end position="276"/>
    </location>
</feature>
<feature type="region of interest" description="Disordered" evidence="1">
    <location>
        <begin position="245"/>
        <end position="276"/>
    </location>
</feature>
<evidence type="ECO:0000256" key="1">
    <source>
        <dbReference type="SAM" id="MobiDB-lite"/>
    </source>
</evidence>
<organism evidence="2">
    <name type="scientific">Amphimedon queenslandica</name>
    <name type="common">Sponge</name>
    <dbReference type="NCBI Taxonomy" id="400682"/>
    <lineage>
        <taxon>Eukaryota</taxon>
        <taxon>Metazoa</taxon>
        <taxon>Porifera</taxon>
        <taxon>Demospongiae</taxon>
        <taxon>Heteroscleromorpha</taxon>
        <taxon>Haplosclerida</taxon>
        <taxon>Niphatidae</taxon>
        <taxon>Amphimedon</taxon>
    </lineage>
</organism>
<reference evidence="2" key="1">
    <citation type="submission" date="2017-05" db="UniProtKB">
        <authorList>
            <consortium name="EnsemblMetazoa"/>
        </authorList>
    </citation>
    <scope>IDENTIFICATION</scope>
</reference>
<sequence>YNVADEVGVLAIEVEIAPDNEVAVFVKVGNESTGGDEVGILEIEVDIIPDNDEVAVFVQVSDGTPSDSSTDAFVGTLSLGSKTFDCEFDNGVVNFVELTLDNTVGDESDSLTDVFGGALSLGSKTFNYEFDDGVAFFSESTMKTIGNEVGPSVSVIEVPIHQRAPLIDNDDSTSTDVLTISDNLDIEVKAKRRKVTKDINDAILLPNPYPFPLHYPSIVEAALKLGSYYHTSEYCFKGIPKRQRKKNTVSMKRPTESKKVPGSSIRLSSPPTTIIE</sequence>
<proteinExistence type="predicted"/>
<protein>
    <submittedName>
        <fullName evidence="2">Uncharacterized protein</fullName>
    </submittedName>
</protein>
<dbReference type="EnsemblMetazoa" id="Aqu2.1.40108_001">
    <property type="protein sequence ID" value="Aqu2.1.40108_001"/>
    <property type="gene ID" value="Aqu2.1.40108"/>
</dbReference>
<dbReference type="InParanoid" id="A0A1X7VL11"/>
<name>A0A1X7VL11_AMPQE</name>
<evidence type="ECO:0000313" key="2">
    <source>
        <dbReference type="EnsemblMetazoa" id="Aqu2.1.40108_001"/>
    </source>
</evidence>
<dbReference type="AlphaFoldDB" id="A0A1X7VL11"/>
<accession>A0A1X7VL11</accession>